<evidence type="ECO:0000259" key="7">
    <source>
        <dbReference type="Pfam" id="PF08240"/>
    </source>
</evidence>
<evidence type="ECO:0000256" key="3">
    <source>
        <dbReference type="ARBA" id="ARBA00022723"/>
    </source>
</evidence>
<evidence type="ECO:0000259" key="6">
    <source>
        <dbReference type="Pfam" id="PF01488"/>
    </source>
</evidence>
<organism evidence="8 9">
    <name type="scientific">Dolichospermum flos-aquae CCAP 1403/13F</name>
    <dbReference type="NCBI Taxonomy" id="315271"/>
    <lineage>
        <taxon>Bacteria</taxon>
        <taxon>Bacillati</taxon>
        <taxon>Cyanobacteriota</taxon>
        <taxon>Cyanophyceae</taxon>
        <taxon>Nostocales</taxon>
        <taxon>Aphanizomenonaceae</taxon>
        <taxon>Dolichospermum</taxon>
    </lineage>
</organism>
<accession>A0A6H2C5J0</accession>
<dbReference type="Gene3D" id="3.40.50.720">
    <property type="entry name" value="NAD(P)-binding Rossmann-like Domain"/>
    <property type="match status" value="1"/>
</dbReference>
<dbReference type="PANTHER" id="PTHR43350">
    <property type="entry name" value="NAD-DEPENDENT ALCOHOL DEHYDROGENASE"/>
    <property type="match status" value="1"/>
</dbReference>
<name>A0A6H2C5J0_DOLFA</name>
<reference evidence="8 9" key="2">
    <citation type="submission" date="2020-04" db="EMBL/GenBank/DDBJ databases">
        <authorList>
            <person name="Fomenkov A."/>
            <person name="Anton B.P."/>
            <person name="Roberts R.J."/>
        </authorList>
    </citation>
    <scope>NUCLEOTIDE SEQUENCE [LARGE SCALE GENOMIC DNA]</scope>
    <source>
        <strain evidence="8 9">CCAP 1403/13f</strain>
    </source>
</reference>
<dbReference type="RefSeq" id="WP_168697017.1">
    <property type="nucleotide sequence ID" value="NZ_CP051206.1"/>
</dbReference>
<dbReference type="InterPro" id="IPR011032">
    <property type="entry name" value="GroES-like_sf"/>
</dbReference>
<keyword evidence="3" id="KW-0479">Metal-binding</keyword>
<dbReference type="InterPro" id="IPR013154">
    <property type="entry name" value="ADH-like_N"/>
</dbReference>
<dbReference type="PANTHER" id="PTHR43350:SF2">
    <property type="entry name" value="GROES-LIKE ZINC-BINDING ALCOHOL DEHYDROGENASE FAMILY PROTEIN"/>
    <property type="match status" value="1"/>
</dbReference>
<evidence type="ECO:0000256" key="4">
    <source>
        <dbReference type="ARBA" id="ARBA00022833"/>
    </source>
</evidence>
<dbReference type="GO" id="GO:0016491">
    <property type="term" value="F:oxidoreductase activity"/>
    <property type="evidence" value="ECO:0007669"/>
    <property type="project" value="UniProtKB-KW"/>
</dbReference>
<dbReference type="CDD" id="cd08242">
    <property type="entry name" value="MDR_like"/>
    <property type="match status" value="1"/>
</dbReference>
<dbReference type="InterPro" id="IPR006151">
    <property type="entry name" value="Shikm_DH/Glu-tRNA_Rdtase"/>
</dbReference>
<evidence type="ECO:0000256" key="5">
    <source>
        <dbReference type="ARBA" id="ARBA00023002"/>
    </source>
</evidence>
<protein>
    <submittedName>
        <fullName evidence="8">Alcohol dehydrogenase catalytic domain-containing protein</fullName>
    </submittedName>
</protein>
<gene>
    <name evidence="8" type="ORF">HGD76_21825</name>
</gene>
<keyword evidence="4" id="KW-0862">Zinc</keyword>
<dbReference type="KEGG" id="dfs:HGD76_21825"/>
<dbReference type="SUPFAM" id="SSF51735">
    <property type="entry name" value="NAD(P)-binding Rossmann-fold domains"/>
    <property type="match status" value="1"/>
</dbReference>
<sequence>MKGLWLENNQLQLRTNIPIPEPLPGEALVRVLRAGICNTDLELIKGYYPYTGIIGHEFVGVVEQGPKQLINQRVVGEINAACGDCRFCRRGQPTHCENRTVLGIVNRHGAFAEYLSLPVENLHLVPENVSTAAATFTEPIAAALEIQQQIQICKDDRVLVVGDGKLGQLIAQTLALTGCELLVVGRHKDKLVNLAAKGIKTGFADSVTDRYFDISVDCTGNPEGFNIARRALRPRGILILKSTYAGNLSLDASALVVDEITLIGSRCGPFVPALELLATGKVDVQSLIDSHYPLSQGLAAFEKAKTKGVLKVLLEMSL</sequence>
<evidence type="ECO:0000256" key="2">
    <source>
        <dbReference type="ARBA" id="ARBA00008072"/>
    </source>
</evidence>
<feature type="domain" description="Alcohol dehydrogenase-like N-terminal" evidence="7">
    <location>
        <begin position="24"/>
        <end position="127"/>
    </location>
</feature>
<proteinExistence type="inferred from homology"/>
<keyword evidence="5" id="KW-0560">Oxidoreductase</keyword>
<comment type="similarity">
    <text evidence="2">Belongs to the zinc-containing alcohol dehydrogenase family.</text>
</comment>
<dbReference type="Gene3D" id="3.90.180.10">
    <property type="entry name" value="Medium-chain alcohol dehydrogenases, catalytic domain"/>
    <property type="match status" value="1"/>
</dbReference>
<dbReference type="AlphaFoldDB" id="A0A6H2C5J0"/>
<dbReference type="EMBL" id="CP051206">
    <property type="protein sequence ID" value="QJB46428.1"/>
    <property type="molecule type" value="Genomic_DNA"/>
</dbReference>
<dbReference type="Pfam" id="PF01488">
    <property type="entry name" value="Shikimate_DH"/>
    <property type="match status" value="1"/>
</dbReference>
<reference evidence="8 9" key="1">
    <citation type="submission" date="2020-04" db="EMBL/GenBank/DDBJ databases">
        <title>Genome-Wide Identification of 5-Methylcytosine Sites in Bacterial Genomes By High-Throughput Sequencing of MspJI Restriction Fragments.</title>
        <authorList>
            <person name="Wu V."/>
        </authorList>
    </citation>
    <scope>NUCLEOTIDE SEQUENCE [LARGE SCALE GENOMIC DNA]</scope>
    <source>
        <strain evidence="8 9">CCAP 1403/13f</strain>
    </source>
</reference>
<dbReference type="GO" id="GO:0046872">
    <property type="term" value="F:metal ion binding"/>
    <property type="evidence" value="ECO:0007669"/>
    <property type="project" value="UniProtKB-KW"/>
</dbReference>
<dbReference type="InterPro" id="IPR036291">
    <property type="entry name" value="NAD(P)-bd_dom_sf"/>
</dbReference>
<evidence type="ECO:0000256" key="1">
    <source>
        <dbReference type="ARBA" id="ARBA00001947"/>
    </source>
</evidence>
<dbReference type="Proteomes" id="UP000502433">
    <property type="component" value="Chromosome"/>
</dbReference>
<dbReference type="Pfam" id="PF08240">
    <property type="entry name" value="ADH_N"/>
    <property type="match status" value="1"/>
</dbReference>
<comment type="cofactor">
    <cofactor evidence="1">
        <name>Zn(2+)</name>
        <dbReference type="ChEBI" id="CHEBI:29105"/>
    </cofactor>
</comment>
<evidence type="ECO:0000313" key="8">
    <source>
        <dbReference type="EMBL" id="QJB46428.1"/>
    </source>
</evidence>
<dbReference type="SUPFAM" id="SSF50129">
    <property type="entry name" value="GroES-like"/>
    <property type="match status" value="1"/>
</dbReference>
<evidence type="ECO:0000313" key="9">
    <source>
        <dbReference type="Proteomes" id="UP000502433"/>
    </source>
</evidence>
<feature type="domain" description="Quinate/shikimate 5-dehydrogenase/glutamyl-tRNA reductase" evidence="6">
    <location>
        <begin position="147"/>
        <end position="197"/>
    </location>
</feature>